<dbReference type="SUPFAM" id="SSF52833">
    <property type="entry name" value="Thioredoxin-like"/>
    <property type="match status" value="1"/>
</dbReference>
<accession>A0A812F1X3</accession>
<organism evidence="6 7">
    <name type="scientific">Candidatus Nitrosotenuis uzonensis</name>
    <dbReference type="NCBI Taxonomy" id="1407055"/>
    <lineage>
        <taxon>Archaea</taxon>
        <taxon>Nitrososphaerota</taxon>
        <taxon>Candidatus Nitrosotenuis</taxon>
    </lineage>
</organism>
<keyword evidence="2" id="KW-0813">Transport</keyword>
<evidence type="ECO:0000313" key="7">
    <source>
        <dbReference type="Proteomes" id="UP000655759"/>
    </source>
</evidence>
<comment type="caution">
    <text evidence="6">The sequence shown here is derived from an EMBL/GenBank/DDBJ whole genome shotgun (WGS) entry which is preliminary data.</text>
</comment>
<evidence type="ECO:0000256" key="3">
    <source>
        <dbReference type="PIRSR" id="PIRSR037031-50"/>
    </source>
</evidence>
<dbReference type="EMBL" id="CAJNAQ010000005">
    <property type="protein sequence ID" value="CAE6494406.1"/>
    <property type="molecule type" value="Genomic_DNA"/>
</dbReference>
<keyword evidence="2" id="KW-0249">Electron transport</keyword>
<feature type="domain" description="Thioredoxin-like fold" evidence="5">
    <location>
        <begin position="1"/>
        <end position="75"/>
    </location>
</feature>
<feature type="active site" description="Nucleophile" evidence="3">
    <location>
        <position position="10"/>
    </location>
</feature>
<dbReference type="NCBIfam" id="TIGR00412">
    <property type="entry name" value="redox_disulf_2"/>
    <property type="match status" value="1"/>
</dbReference>
<evidence type="ECO:0000256" key="4">
    <source>
        <dbReference type="PIRSR" id="PIRSR037031-51"/>
    </source>
</evidence>
<dbReference type="PIRSF" id="PIRSF037031">
    <property type="entry name" value="Redox_disulphide_2"/>
    <property type="match status" value="1"/>
</dbReference>
<dbReference type="PANTHER" id="PTHR36450:SF1">
    <property type="entry name" value="THIOREDOXIN"/>
    <property type="match status" value="1"/>
</dbReference>
<feature type="active site" description="Nucleophile" evidence="3">
    <location>
        <position position="13"/>
    </location>
</feature>
<protein>
    <recommendedName>
        <fullName evidence="2">Thioredoxin</fullName>
    </recommendedName>
</protein>
<dbReference type="Proteomes" id="UP000655759">
    <property type="component" value="Unassembled WGS sequence"/>
</dbReference>
<keyword evidence="2 4" id="KW-0676">Redox-active center</keyword>
<evidence type="ECO:0000256" key="1">
    <source>
        <dbReference type="ARBA" id="ARBA00007787"/>
    </source>
</evidence>
<dbReference type="InterPro" id="IPR012336">
    <property type="entry name" value="Thioredoxin-like_fold"/>
</dbReference>
<dbReference type="Gene3D" id="3.40.30.10">
    <property type="entry name" value="Glutaredoxin"/>
    <property type="match status" value="1"/>
</dbReference>
<dbReference type="InterPro" id="IPR036249">
    <property type="entry name" value="Thioredoxin-like_sf"/>
</dbReference>
<comment type="function">
    <text evidence="2">Does not function as a glutathione-disulfide oxidoreductase in the presence of glutathione and glutathione reductase. Has low thioredoxin activity in vitro.</text>
</comment>
<gene>
    <name evidence="6" type="ORF">NUZ5A_50279</name>
</gene>
<keyword evidence="4" id="KW-1015">Disulfide bond</keyword>
<proteinExistence type="inferred from homology"/>
<name>A0A812F1X3_9ARCH</name>
<dbReference type="PANTHER" id="PTHR36450">
    <property type="entry name" value="THIOREDOXIN"/>
    <property type="match status" value="1"/>
</dbReference>
<evidence type="ECO:0000259" key="5">
    <source>
        <dbReference type="Pfam" id="PF13192"/>
    </source>
</evidence>
<dbReference type="InterPro" id="IPR005243">
    <property type="entry name" value="THIRX-like_proc"/>
</dbReference>
<evidence type="ECO:0000313" key="6">
    <source>
        <dbReference type="EMBL" id="CAE6494406.1"/>
    </source>
</evidence>
<feature type="disulfide bond" description="Redox-active" evidence="4">
    <location>
        <begin position="10"/>
        <end position="13"/>
    </location>
</feature>
<comment type="similarity">
    <text evidence="1 2">Belongs to the glutaredoxin family.</text>
</comment>
<dbReference type="AlphaFoldDB" id="A0A812F1X3"/>
<dbReference type="Pfam" id="PF13192">
    <property type="entry name" value="Thioredoxin_3"/>
    <property type="match status" value="1"/>
</dbReference>
<dbReference type="RefSeq" id="WP_205099188.1">
    <property type="nucleotide sequence ID" value="NZ_CAJNAQ010000005.1"/>
</dbReference>
<sequence>MKIEILGSGCSKCKELEKRAKEAISRKGLKIDVEHIYDNDKIIERNVFVTPALSIDGKVVVSGRVPSVDELLLLIK</sequence>
<evidence type="ECO:0000256" key="2">
    <source>
        <dbReference type="PIRNR" id="PIRNR037031"/>
    </source>
</evidence>
<reference evidence="6" key="1">
    <citation type="submission" date="2021-02" db="EMBL/GenBank/DDBJ databases">
        <authorList>
            <person name="Han P."/>
        </authorList>
    </citation>
    <scope>NUCLEOTIDE SEQUENCE</scope>
    <source>
        <strain evidence="6">Candidatus Nitrosotenuis uzonensis 5A</strain>
    </source>
</reference>